<dbReference type="HOGENOM" id="CLU_3374210_0_0_6"/>
<sequence length="37" mass="4389">MIMRMVFIINTYDALRAIFIAKITFLLICRKIQSVIK</sequence>
<evidence type="ECO:0000313" key="2">
    <source>
        <dbReference type="Proteomes" id="UP000001734"/>
    </source>
</evidence>
<evidence type="ECO:0000313" key="1">
    <source>
        <dbReference type="EMBL" id="ACI08104.1"/>
    </source>
</evidence>
<organism evidence="1 2">
    <name type="scientific">Klebsiella variicola (strain 342)</name>
    <name type="common">Klebsiella pneumoniae</name>
    <dbReference type="NCBI Taxonomy" id="507522"/>
    <lineage>
        <taxon>Bacteria</taxon>
        <taxon>Pseudomonadati</taxon>
        <taxon>Pseudomonadota</taxon>
        <taxon>Gammaproteobacteria</taxon>
        <taxon>Enterobacterales</taxon>
        <taxon>Enterobacteriaceae</taxon>
        <taxon>Klebsiella/Raoultella group</taxon>
        <taxon>Klebsiella</taxon>
        <taxon>Klebsiella pneumoniae complex</taxon>
    </lineage>
</organism>
<proteinExistence type="predicted"/>
<dbReference type="AlphaFoldDB" id="B5XTS9"/>
<dbReference type="BioCyc" id="KPNE507522:GI0B-338-MONOMER"/>
<gene>
    <name evidence="1" type="ordered locus">KPK_0338</name>
</gene>
<accession>B5XTS9</accession>
<dbReference type="EMBL" id="CP000964">
    <property type="protein sequence ID" value="ACI08104.1"/>
    <property type="molecule type" value="Genomic_DNA"/>
</dbReference>
<name>B5XTS9_KLEV3</name>
<dbReference type="KEGG" id="kpe:KPK_0338"/>
<reference evidence="1 2" key="1">
    <citation type="journal article" date="2008" name="PLoS Genet.">
        <title>Complete genome sequence of the N2-fixing broad host range endophyte Klebsiella pneumoniae 342 and virulence predictions verified in mice.</title>
        <authorList>
            <person name="Fouts D.E."/>
            <person name="Tyler H.L."/>
            <person name="DeBoy R.T."/>
            <person name="Daugherty S."/>
            <person name="Ren Q."/>
            <person name="Badger J.H."/>
            <person name="Durkin A.S."/>
            <person name="Huot H."/>
            <person name="Shrivastava S."/>
            <person name="Kothari S."/>
            <person name="Dodson R.J."/>
            <person name="Mohamoud Y."/>
            <person name="Khouri H."/>
            <person name="Roesch L.F."/>
            <person name="Krogfelt K.A."/>
            <person name="Struve C."/>
            <person name="Triplett E.W."/>
            <person name="Methe B.A."/>
        </authorList>
    </citation>
    <scope>NUCLEOTIDE SEQUENCE [LARGE SCALE GENOMIC DNA]</scope>
    <source>
        <strain evidence="1 2">342</strain>
    </source>
</reference>
<protein>
    <submittedName>
        <fullName evidence="1">Uncharacterized protein</fullName>
    </submittedName>
</protein>
<dbReference type="Proteomes" id="UP000001734">
    <property type="component" value="Chromosome"/>
</dbReference>